<dbReference type="InterPro" id="IPR059000">
    <property type="entry name" value="ATPase_P-type_domA"/>
</dbReference>
<dbReference type="HOGENOM" id="CLU_025728_2_0_9"/>
<dbReference type="SUPFAM" id="SSF81665">
    <property type="entry name" value="Calcium ATPase, transmembrane domain M"/>
    <property type="match status" value="1"/>
</dbReference>
<comment type="function">
    <text evidence="16">Part of the high-affinity ATP-driven potassium transport (or Kdp) system, which catalyzes the hydrolysis of ATP coupled with the electrogenic transport of potassium into the cytoplasm. This subunit is responsible for energy coupling to the transport system and for the release of the potassium ions to the cytoplasm.</text>
</comment>
<keyword evidence="7 16" id="KW-0479">Metal-binding</keyword>
<evidence type="ECO:0000256" key="9">
    <source>
        <dbReference type="ARBA" id="ARBA00022840"/>
    </source>
</evidence>
<comment type="catalytic activity">
    <reaction evidence="16">
        <text>K(+)(out) + ATP + H2O = K(+)(in) + ADP + phosphate + H(+)</text>
        <dbReference type="Rhea" id="RHEA:16777"/>
        <dbReference type="ChEBI" id="CHEBI:15377"/>
        <dbReference type="ChEBI" id="CHEBI:15378"/>
        <dbReference type="ChEBI" id="CHEBI:29103"/>
        <dbReference type="ChEBI" id="CHEBI:30616"/>
        <dbReference type="ChEBI" id="CHEBI:43474"/>
        <dbReference type="ChEBI" id="CHEBI:456216"/>
        <dbReference type="EC" id="7.2.2.6"/>
    </reaction>
</comment>
<comment type="subcellular location">
    <subcellularLocation>
        <location evidence="1 16">Cell membrane</location>
        <topology evidence="1 16">Multi-pass membrane protein</topology>
    </subcellularLocation>
</comment>
<feature type="binding site" evidence="16">
    <location>
        <begin position="375"/>
        <end position="382"/>
    </location>
    <ligand>
        <name>ATP</name>
        <dbReference type="ChEBI" id="CHEBI:30616"/>
    </ligand>
</feature>
<dbReference type="PRINTS" id="PR00119">
    <property type="entry name" value="CATATPASE"/>
</dbReference>
<evidence type="ECO:0000256" key="8">
    <source>
        <dbReference type="ARBA" id="ARBA00022741"/>
    </source>
</evidence>
<dbReference type="InterPro" id="IPR023214">
    <property type="entry name" value="HAD_sf"/>
</dbReference>
<feature type="transmembrane region" description="Helical" evidence="16">
    <location>
        <begin position="571"/>
        <end position="593"/>
    </location>
</feature>
<keyword evidence="14 16" id="KW-0406">Ion transport</keyword>
<dbReference type="AlphaFoldDB" id="A0A0E1X8M0"/>
<feature type="transmembrane region" description="Helical" evidence="16">
    <location>
        <begin position="248"/>
        <end position="271"/>
    </location>
</feature>
<evidence type="ECO:0000256" key="3">
    <source>
        <dbReference type="ARBA" id="ARBA00022475"/>
    </source>
</evidence>
<dbReference type="SFLD" id="SFLDF00027">
    <property type="entry name" value="p-type_atpase"/>
    <property type="match status" value="1"/>
</dbReference>
<dbReference type="PANTHER" id="PTHR43743">
    <property type="entry name" value="POTASSIUM-TRANSPORTING ATPASE ATP-BINDING SUBUNIT"/>
    <property type="match status" value="1"/>
</dbReference>
<dbReference type="FunFam" id="2.70.150.10:FF:000010">
    <property type="entry name" value="Potassium-transporting ATPase ATP-binding subunit"/>
    <property type="match status" value="1"/>
</dbReference>
<dbReference type="Gene3D" id="3.40.50.1000">
    <property type="entry name" value="HAD superfamily/HAD-like"/>
    <property type="match status" value="1"/>
</dbReference>
<dbReference type="InterPro" id="IPR006391">
    <property type="entry name" value="P-type_ATPase_bsu_IA"/>
</dbReference>
<evidence type="ECO:0000256" key="14">
    <source>
        <dbReference type="ARBA" id="ARBA00023065"/>
    </source>
</evidence>
<keyword evidence="9 16" id="KW-0067">ATP-binding</keyword>
<feature type="binding site" evidence="16">
    <location>
        <position position="344"/>
    </location>
    <ligand>
        <name>ATP</name>
        <dbReference type="ChEBI" id="CHEBI:30616"/>
    </ligand>
</feature>
<evidence type="ECO:0000256" key="4">
    <source>
        <dbReference type="ARBA" id="ARBA00022538"/>
    </source>
</evidence>
<dbReference type="SFLD" id="SFLDG00002">
    <property type="entry name" value="C1.7:_P-type_atpase_like"/>
    <property type="match status" value="1"/>
</dbReference>
<keyword evidence="18" id="KW-0378">Hydrolase</keyword>
<feature type="transmembrane region" description="Helical" evidence="16">
    <location>
        <begin position="64"/>
        <end position="84"/>
    </location>
</feature>
<feature type="domain" description="P-type ATPase A" evidence="17">
    <location>
        <begin position="108"/>
        <end position="208"/>
    </location>
</feature>
<feature type="transmembrane region" description="Helical" evidence="16">
    <location>
        <begin position="37"/>
        <end position="58"/>
    </location>
</feature>
<dbReference type="NCBIfam" id="TIGR01494">
    <property type="entry name" value="ATPase_P-type"/>
    <property type="match status" value="2"/>
</dbReference>
<proteinExistence type="inferred from homology"/>
<keyword evidence="10 16" id="KW-0460">Magnesium</keyword>
<feature type="binding site" evidence="16">
    <location>
        <position position="393"/>
    </location>
    <ligand>
        <name>ATP</name>
        <dbReference type="ChEBI" id="CHEBI:30616"/>
    </ligand>
</feature>
<keyword evidence="3 16" id="KW-1003">Cell membrane</keyword>
<evidence type="ECO:0000256" key="7">
    <source>
        <dbReference type="ARBA" id="ARBA00022723"/>
    </source>
</evidence>
<dbReference type="GO" id="GO:0016887">
    <property type="term" value="F:ATP hydrolysis activity"/>
    <property type="evidence" value="ECO:0007669"/>
    <property type="project" value="InterPro"/>
</dbReference>
<dbReference type="GO" id="GO:0005524">
    <property type="term" value="F:ATP binding"/>
    <property type="evidence" value="ECO:0007669"/>
    <property type="project" value="UniProtKB-UniRule"/>
</dbReference>
<dbReference type="PANTHER" id="PTHR43743:SF1">
    <property type="entry name" value="POTASSIUM-TRANSPORTING ATPASE ATP-BINDING SUBUNIT"/>
    <property type="match status" value="1"/>
</dbReference>
<dbReference type="SUPFAM" id="SSF56784">
    <property type="entry name" value="HAD-like"/>
    <property type="match status" value="1"/>
</dbReference>
<organism evidence="18">
    <name type="scientific">Staphylococcus aureus subsp. aureus MN8</name>
    <dbReference type="NCBI Taxonomy" id="548470"/>
    <lineage>
        <taxon>Bacteria</taxon>
        <taxon>Bacillati</taxon>
        <taxon>Bacillota</taxon>
        <taxon>Bacilli</taxon>
        <taxon>Bacillales</taxon>
        <taxon>Staphylococcaceae</taxon>
        <taxon>Staphylococcus</taxon>
    </lineage>
</organism>
<accession>A0A0E1X8M0</accession>
<feature type="transmembrane region" description="Helical" evidence="16">
    <location>
        <begin position="653"/>
        <end position="677"/>
    </location>
</feature>
<reference evidence="18" key="1">
    <citation type="submission" date="2010-05" db="EMBL/GenBank/DDBJ databases">
        <authorList>
            <person name="Muzny D."/>
            <person name="Qin X."/>
            <person name="Buhay C."/>
            <person name="Dugan-Rocha S."/>
            <person name="Ding Y."/>
            <person name="Chen G."/>
            <person name="Hawes A."/>
            <person name="Holder M."/>
            <person name="Jhangiani S."/>
            <person name="Johnson A."/>
            <person name="Khan Z."/>
            <person name="Li Z."/>
            <person name="Liu W."/>
            <person name="Liu X."/>
            <person name="Perez L."/>
            <person name="Shen H."/>
            <person name="Wang Q."/>
            <person name="Watt J."/>
            <person name="Xi L."/>
            <person name="Xin Y."/>
            <person name="Zhou J."/>
            <person name="Deng J."/>
            <person name="Jiang H."/>
            <person name="Liu Y."/>
            <person name="Qu J."/>
            <person name="Song X.-Z."/>
            <person name="Zhang L."/>
            <person name="Villasana D."/>
            <person name="Johnson A."/>
            <person name="Liu J."/>
            <person name="Liyanage D."/>
            <person name="Lorensuhewa L."/>
            <person name="Robinson T."/>
            <person name="Song A."/>
            <person name="Song B.-B."/>
            <person name="Dinh H."/>
            <person name="Thornton R."/>
            <person name="Coyle M."/>
            <person name="Francisco L."/>
            <person name="Jackson L."/>
            <person name="Javaid M."/>
            <person name="Korchina V."/>
            <person name="Kovar C."/>
            <person name="Mata R."/>
            <person name="Mathew T."/>
            <person name="Ngo R."/>
            <person name="Nguyen L."/>
            <person name="Nguyen N."/>
            <person name="Okwuonu G."/>
            <person name="Ongeri F."/>
            <person name="Pham C."/>
            <person name="Simmons D."/>
            <person name="Wilczek-Boney K."/>
            <person name="Hale W."/>
            <person name="Jakkamsetti A."/>
            <person name="Pham P."/>
            <person name="Ruth R."/>
            <person name="San Lucas F."/>
            <person name="Warren J."/>
            <person name="Zhang J."/>
            <person name="Zhao Z."/>
            <person name="Zhou C."/>
            <person name="Zhu D."/>
            <person name="Lee S."/>
            <person name="Bess C."/>
            <person name="Blankenburg K."/>
            <person name="Forbes L."/>
            <person name="Fu Q."/>
            <person name="Gubbala S."/>
            <person name="Hirani K."/>
            <person name="Jayaseelan J.C."/>
            <person name="Lara F."/>
            <person name="Munidasa M."/>
            <person name="Palculict T."/>
            <person name="Patil S."/>
            <person name="Pu L.-L."/>
            <person name="Saada N."/>
            <person name="Tang L."/>
            <person name="Weissenberger G."/>
            <person name="Zhu Y."/>
            <person name="Hemphill L."/>
            <person name="Shang Y."/>
            <person name="Youmans B."/>
            <person name="Ayvaz T."/>
            <person name="Ross M."/>
            <person name="Santibanez J."/>
            <person name="Aqrawi P."/>
            <person name="Gross S."/>
            <person name="Joshi V."/>
            <person name="Fowler G."/>
            <person name="Nazareth L."/>
            <person name="Reid J."/>
            <person name="Worley K."/>
            <person name="Petrosino J."/>
            <person name="Highlander S."/>
            <person name="Gibbs R."/>
        </authorList>
    </citation>
    <scope>NUCLEOTIDE SEQUENCE [LARGE SCALE GENOMIC DNA]</scope>
    <source>
        <strain evidence="18">MN8</strain>
    </source>
</reference>
<dbReference type="Proteomes" id="UP000003455">
    <property type="component" value="Chromosome"/>
</dbReference>
<dbReference type="EMBL" id="ACJA02000002">
    <property type="protein sequence ID" value="EFH95702.1"/>
    <property type="molecule type" value="Genomic_DNA"/>
</dbReference>
<dbReference type="GO" id="GO:0000287">
    <property type="term" value="F:magnesium ion binding"/>
    <property type="evidence" value="ECO:0007669"/>
    <property type="project" value="UniProtKB-UniRule"/>
</dbReference>
<sequence length="678" mass="73514">MEKMHHVNKYFNQTMVIEALKMSFYKLNPKQLIKNPIMFVVEVGMLLTLILICFPDIFGTSYLSRGYLITIFIILLITILFANFSEAFAEGRGKAQADSLRQAQSNLTARLIEENGAYRIVNATELKAGQNIRVENGETIPADGVVINGLATVDESAITGESAPVIKESGGDFDGVIGGTLVTSDWLEIRVESEAGTSFLDKMIALVEGAERNKTPNEIALFTLLTTLTIIFLVVIVTLYPIASYLHLILPIAMLIALTVCLIPTTIGGLLSAIGIAGMDRVTQFNVLAKSGRAVEVCGDVDVMILDKTGTITYGNRIASEFLPVNQQMMEKLIVAAYMSSIYDDTPEGKSIVRLAKQMYINELPKDIDGTYKPFTAETRMSGIITNEISVFKGAPNSMINLVKQQQGNIPLNIESICMDVSSKGGTPLIVIENNVMLGVIYLKDVIKDGLVERFAELRKMGIETVMCTGDNALTAATIAKEAGVDRFVAECKPEDKIKVIKDEQAKGHIVAMTGDGTNDAPALAQANIGLAMNSGTISAKEAANLIDLDSNPTKLIEVVKIGKQLLMTRGALTTFSLANDVAKYFAILPALMMSTIPEMTSLNIMHLSSPKSAIISALIFNALIIVALIPIAMKGVKVKGYSIDRIFINNMLIYGLGGLIVPFLGIKLIDMIVQFFV</sequence>
<gene>
    <name evidence="16 18" type="primary">kdpB</name>
    <name evidence="18" type="ORF">HMPREF0769_11085</name>
</gene>
<feature type="active site" description="4-aspartylphosphate intermediate" evidence="16">
    <location>
        <position position="307"/>
    </location>
</feature>
<comment type="caution">
    <text evidence="18">The sequence shown here is derived from an EMBL/GenBank/DDBJ whole genome shotgun (WGS) entry which is preliminary data.</text>
</comment>
<keyword evidence="5 16" id="KW-0597">Phosphoprotein</keyword>
<dbReference type="EC" id="7.2.2.6" evidence="16"/>
<feature type="binding site" evidence="16">
    <location>
        <position position="516"/>
    </location>
    <ligand>
        <name>Mg(2+)</name>
        <dbReference type="ChEBI" id="CHEBI:18420"/>
    </ligand>
</feature>
<keyword evidence="8 16" id="KW-0547">Nucleotide-binding</keyword>
<evidence type="ECO:0000256" key="6">
    <source>
        <dbReference type="ARBA" id="ARBA00022692"/>
    </source>
</evidence>
<keyword evidence="6 16" id="KW-0812">Transmembrane</keyword>
<evidence type="ECO:0000256" key="1">
    <source>
        <dbReference type="ARBA" id="ARBA00004651"/>
    </source>
</evidence>
<feature type="transmembrane region" description="Helical" evidence="16">
    <location>
        <begin position="613"/>
        <end position="632"/>
    </location>
</feature>
<keyword evidence="15 16" id="KW-0472">Membrane</keyword>
<evidence type="ECO:0000256" key="12">
    <source>
        <dbReference type="ARBA" id="ARBA00022967"/>
    </source>
</evidence>
<keyword evidence="13 16" id="KW-1133">Transmembrane helix</keyword>
<dbReference type="PROSITE" id="PS00154">
    <property type="entry name" value="ATPASE_E1_E2"/>
    <property type="match status" value="1"/>
</dbReference>
<evidence type="ECO:0000259" key="17">
    <source>
        <dbReference type="Pfam" id="PF00122"/>
    </source>
</evidence>
<keyword evidence="2 16" id="KW-0813">Transport</keyword>
<dbReference type="InterPro" id="IPR001757">
    <property type="entry name" value="P_typ_ATPase"/>
</dbReference>
<dbReference type="SFLD" id="SFLDS00003">
    <property type="entry name" value="Haloacid_Dehalogenase"/>
    <property type="match status" value="1"/>
</dbReference>
<evidence type="ECO:0000256" key="15">
    <source>
        <dbReference type="ARBA" id="ARBA00023136"/>
    </source>
</evidence>
<dbReference type="HAMAP" id="MF_00285">
    <property type="entry name" value="KdpB"/>
    <property type="match status" value="1"/>
</dbReference>
<keyword evidence="4 16" id="KW-0633">Potassium transport</keyword>
<dbReference type="GO" id="GO:0008556">
    <property type="term" value="F:P-type potassium transmembrane transporter activity"/>
    <property type="evidence" value="ECO:0007669"/>
    <property type="project" value="UniProtKB-UniRule"/>
</dbReference>
<keyword evidence="11 16" id="KW-0630">Potassium</keyword>
<feature type="binding site" evidence="16">
    <location>
        <position position="348"/>
    </location>
    <ligand>
        <name>ATP</name>
        <dbReference type="ChEBI" id="CHEBI:30616"/>
    </ligand>
</feature>
<dbReference type="NCBIfam" id="TIGR01497">
    <property type="entry name" value="kdpB"/>
    <property type="match status" value="1"/>
</dbReference>
<dbReference type="FunFam" id="3.40.1110.10:FF:000007">
    <property type="entry name" value="Potassium-transporting ATPase ATP-binding subunit"/>
    <property type="match status" value="1"/>
</dbReference>
<dbReference type="Gene3D" id="2.70.150.10">
    <property type="entry name" value="Calcium-transporting ATPase, cytoplasmic transduction domain A"/>
    <property type="match status" value="1"/>
</dbReference>
<feature type="binding site" evidence="16">
    <location>
        <position position="520"/>
    </location>
    <ligand>
        <name>Mg(2+)</name>
        <dbReference type="ChEBI" id="CHEBI:18420"/>
    </ligand>
</feature>
<comment type="subunit">
    <text evidence="16">The system is composed of three essential subunits: KdpA, KdpB and KdpC.</text>
</comment>
<dbReference type="InterPro" id="IPR023299">
    <property type="entry name" value="ATPase_P-typ_cyto_dom_N"/>
</dbReference>
<dbReference type="Pfam" id="PF00702">
    <property type="entry name" value="Hydrolase"/>
    <property type="match status" value="1"/>
</dbReference>
<evidence type="ECO:0000256" key="13">
    <source>
        <dbReference type="ARBA" id="ARBA00022989"/>
    </source>
</evidence>
<comment type="similarity">
    <text evidence="16">Belongs to the cation transport ATPase (P-type) (TC 3.A.3) family. Type IA subfamily.</text>
</comment>
<dbReference type="SUPFAM" id="SSF81653">
    <property type="entry name" value="Calcium ATPase, transduction domain A"/>
    <property type="match status" value="1"/>
</dbReference>
<dbReference type="InterPro" id="IPR018303">
    <property type="entry name" value="ATPase_P-typ_P_site"/>
</dbReference>
<keyword evidence="12 16" id="KW-1278">Translocase</keyword>
<evidence type="ECO:0000256" key="11">
    <source>
        <dbReference type="ARBA" id="ARBA00022958"/>
    </source>
</evidence>
<evidence type="ECO:0000256" key="5">
    <source>
        <dbReference type="ARBA" id="ARBA00022553"/>
    </source>
</evidence>
<dbReference type="InterPro" id="IPR023298">
    <property type="entry name" value="ATPase_P-typ_TM_dom_sf"/>
</dbReference>
<dbReference type="InterPro" id="IPR036412">
    <property type="entry name" value="HAD-like_sf"/>
</dbReference>
<evidence type="ECO:0000256" key="16">
    <source>
        <dbReference type="HAMAP-Rule" id="MF_00285"/>
    </source>
</evidence>
<dbReference type="GO" id="GO:0005886">
    <property type="term" value="C:plasma membrane"/>
    <property type="evidence" value="ECO:0007669"/>
    <property type="project" value="UniProtKB-SubCell"/>
</dbReference>
<feature type="transmembrane region" description="Helical" evidence="16">
    <location>
        <begin position="219"/>
        <end position="242"/>
    </location>
</feature>
<dbReference type="InterPro" id="IPR044492">
    <property type="entry name" value="P_typ_ATPase_HD_dom"/>
</dbReference>
<evidence type="ECO:0000256" key="2">
    <source>
        <dbReference type="ARBA" id="ARBA00022448"/>
    </source>
</evidence>
<evidence type="ECO:0000313" key="18">
    <source>
        <dbReference type="EMBL" id="EFH95702.1"/>
    </source>
</evidence>
<name>A0A0E1X8M0_STAAU</name>
<dbReference type="InterPro" id="IPR008250">
    <property type="entry name" value="ATPase_P-typ_transduc_dom_A_sf"/>
</dbReference>
<protein>
    <recommendedName>
        <fullName evidence="16">Potassium-transporting ATPase ATP-binding subunit</fullName>
        <ecNumber evidence="16">7.2.2.6</ecNumber>
    </recommendedName>
    <alternativeName>
        <fullName evidence="16">ATP phosphohydrolase [potassium-transporting] B chain</fullName>
    </alternativeName>
    <alternativeName>
        <fullName evidence="16">Potassium-binding and translocating subunit B</fullName>
    </alternativeName>
    <alternativeName>
        <fullName evidence="16">Potassium-translocating ATPase B chain</fullName>
    </alternativeName>
</protein>
<evidence type="ECO:0000256" key="10">
    <source>
        <dbReference type="ARBA" id="ARBA00022842"/>
    </source>
</evidence>
<dbReference type="Pfam" id="PF00122">
    <property type="entry name" value="E1-E2_ATPase"/>
    <property type="match status" value="1"/>
</dbReference>
<dbReference type="Gene3D" id="3.40.1110.10">
    <property type="entry name" value="Calcium-transporting ATPase, cytoplasmic domain N"/>
    <property type="match status" value="1"/>
</dbReference>